<dbReference type="AlphaFoldDB" id="A0A381N875"/>
<dbReference type="PANTHER" id="PTHR38825:SF2">
    <property type="entry name" value="LYSINE TRANSPORTER LYSE"/>
    <property type="match status" value="1"/>
</dbReference>
<name>A0A381N875_9ZZZZ</name>
<dbReference type="GO" id="GO:0006865">
    <property type="term" value="P:amino acid transport"/>
    <property type="evidence" value="ECO:0007669"/>
    <property type="project" value="InterPro"/>
</dbReference>
<keyword evidence="5 6" id="KW-0472">Membrane</keyword>
<evidence type="ECO:0008006" key="8">
    <source>
        <dbReference type="Google" id="ProtNLM"/>
    </source>
</evidence>
<feature type="transmembrane region" description="Helical" evidence="6">
    <location>
        <begin position="177"/>
        <end position="196"/>
    </location>
</feature>
<protein>
    <recommendedName>
        <fullName evidence="8">Lysine transporter LysE</fullName>
    </recommendedName>
</protein>
<comment type="subcellular location">
    <subcellularLocation>
        <location evidence="1">Cell membrane</location>
        <topology evidence="1">Multi-pass membrane protein</topology>
    </subcellularLocation>
</comment>
<organism evidence="7">
    <name type="scientific">marine metagenome</name>
    <dbReference type="NCBI Taxonomy" id="408172"/>
    <lineage>
        <taxon>unclassified sequences</taxon>
        <taxon>metagenomes</taxon>
        <taxon>ecological metagenomes</taxon>
    </lineage>
</organism>
<dbReference type="Pfam" id="PF01810">
    <property type="entry name" value="LysE"/>
    <property type="match status" value="1"/>
</dbReference>
<dbReference type="EMBL" id="UINC01000184">
    <property type="protein sequence ID" value="SUZ50697.1"/>
    <property type="molecule type" value="Genomic_DNA"/>
</dbReference>
<evidence type="ECO:0000256" key="3">
    <source>
        <dbReference type="ARBA" id="ARBA00022692"/>
    </source>
</evidence>
<evidence type="ECO:0000256" key="1">
    <source>
        <dbReference type="ARBA" id="ARBA00004651"/>
    </source>
</evidence>
<evidence type="ECO:0000256" key="5">
    <source>
        <dbReference type="ARBA" id="ARBA00023136"/>
    </source>
</evidence>
<evidence type="ECO:0000256" key="4">
    <source>
        <dbReference type="ARBA" id="ARBA00022989"/>
    </source>
</evidence>
<reference evidence="7" key="1">
    <citation type="submission" date="2018-05" db="EMBL/GenBank/DDBJ databases">
        <authorList>
            <person name="Lanie J.A."/>
            <person name="Ng W.-L."/>
            <person name="Kazmierczak K.M."/>
            <person name="Andrzejewski T.M."/>
            <person name="Davidsen T.M."/>
            <person name="Wayne K.J."/>
            <person name="Tettelin H."/>
            <person name="Glass J.I."/>
            <person name="Rusch D."/>
            <person name="Podicherti R."/>
            <person name="Tsui H.-C.T."/>
            <person name="Winkler M.E."/>
        </authorList>
    </citation>
    <scope>NUCLEOTIDE SEQUENCE</scope>
</reference>
<evidence type="ECO:0000256" key="6">
    <source>
        <dbReference type="SAM" id="Phobius"/>
    </source>
</evidence>
<feature type="transmembrane region" description="Helical" evidence="6">
    <location>
        <begin position="140"/>
        <end position="165"/>
    </location>
</feature>
<keyword evidence="4 6" id="KW-1133">Transmembrane helix</keyword>
<sequence>MFESWLIAGVLLGAVEGFKPGPLQTLVITETLKRDWKAGLKVTLAPLVTDGPIILLCALVVSSLSNYGQFFAFISFAGAIFLLYMAYETFIIDEVKIEVGNSGNSPFYKGIITNLLNPNPYVYWTLIGSPFLIKAFEEDAFMPFVFLFSFFLTFILCKTFTAILVGRSRTFLSSRSYFLILKILALILVVFALIFIQTGLSYL</sequence>
<feature type="transmembrane region" description="Helical" evidence="6">
    <location>
        <begin position="68"/>
        <end position="87"/>
    </location>
</feature>
<dbReference type="PANTHER" id="PTHR38825">
    <property type="entry name" value="LYSINE EXPORTER PROTEIN (LYSE/YGGA)"/>
    <property type="match status" value="1"/>
</dbReference>
<accession>A0A381N875</accession>
<proteinExistence type="predicted"/>
<gene>
    <name evidence="7" type="ORF">METZ01_LOCUS3551</name>
</gene>
<dbReference type="InterPro" id="IPR001123">
    <property type="entry name" value="LeuE-type"/>
</dbReference>
<feature type="transmembrane region" description="Helical" evidence="6">
    <location>
        <begin position="41"/>
        <end position="61"/>
    </location>
</feature>
<evidence type="ECO:0000256" key="2">
    <source>
        <dbReference type="ARBA" id="ARBA00022475"/>
    </source>
</evidence>
<evidence type="ECO:0000313" key="7">
    <source>
        <dbReference type="EMBL" id="SUZ50697.1"/>
    </source>
</evidence>
<keyword evidence="2" id="KW-1003">Cell membrane</keyword>
<keyword evidence="3 6" id="KW-0812">Transmembrane</keyword>
<dbReference type="GO" id="GO:0005886">
    <property type="term" value="C:plasma membrane"/>
    <property type="evidence" value="ECO:0007669"/>
    <property type="project" value="UniProtKB-SubCell"/>
</dbReference>